<name>A0ABW8V070_9RHOB</name>
<dbReference type="Proteomes" id="UP001627408">
    <property type="component" value="Unassembled WGS sequence"/>
</dbReference>
<dbReference type="EMBL" id="JBHDIY010000002">
    <property type="protein sequence ID" value="MFL4470793.1"/>
    <property type="molecule type" value="Genomic_DNA"/>
</dbReference>
<sequence length="134" mass="15185">MVLPDVIHTLWTLPPGDADFSRRIRMLKSVFSRSVPAPQDVGAQRLRPGEKGLWQRRFWEHAIRDSDDLAAHRHMILCAPVQAGLVNRPEQWPHSSIHRAIARGTYVPDQRVGAAYRPVRVGRRTPVPYGIAAQ</sequence>
<comment type="caution">
    <text evidence="1">The sequence shown here is derived from an EMBL/GenBank/DDBJ whole genome shotgun (WGS) entry which is preliminary data.</text>
</comment>
<dbReference type="SUPFAM" id="SSF143422">
    <property type="entry name" value="Transposase IS200-like"/>
    <property type="match status" value="1"/>
</dbReference>
<evidence type="ECO:0000313" key="1">
    <source>
        <dbReference type="EMBL" id="MFL4470793.1"/>
    </source>
</evidence>
<dbReference type="InterPro" id="IPR036515">
    <property type="entry name" value="Transposase_17_sf"/>
</dbReference>
<dbReference type="InterPro" id="IPR052715">
    <property type="entry name" value="RAYT_transposase"/>
</dbReference>
<reference evidence="1 2" key="1">
    <citation type="submission" date="2024-08" db="EMBL/GenBank/DDBJ databases">
        <title>Tateyamaria sp. nov., isolated from marine algae.</title>
        <authorList>
            <person name="Choi B.J."/>
            <person name="Kim J.M."/>
            <person name="Lee J.K."/>
            <person name="Choi D.G."/>
            <person name="Bayburt H."/>
            <person name="Baek J.H."/>
            <person name="Han D.M."/>
            <person name="Jeon C.O."/>
        </authorList>
    </citation>
    <scope>NUCLEOTIDE SEQUENCE [LARGE SCALE GENOMIC DNA]</scope>
    <source>
        <strain evidence="1 2">KMU-156</strain>
    </source>
</reference>
<accession>A0ABW8V070</accession>
<dbReference type="PANTHER" id="PTHR36966:SF1">
    <property type="entry name" value="REP-ASSOCIATED TYROSINE TRANSPOSASE"/>
    <property type="match status" value="1"/>
</dbReference>
<gene>
    <name evidence="1" type="ORF">ACERZ8_13210</name>
</gene>
<dbReference type="Gene3D" id="3.30.70.1290">
    <property type="entry name" value="Transposase IS200-like"/>
    <property type="match status" value="1"/>
</dbReference>
<proteinExistence type="predicted"/>
<dbReference type="PANTHER" id="PTHR36966">
    <property type="entry name" value="REP-ASSOCIATED TYROSINE TRANSPOSASE"/>
    <property type="match status" value="1"/>
</dbReference>
<evidence type="ECO:0000313" key="2">
    <source>
        <dbReference type="Proteomes" id="UP001627408"/>
    </source>
</evidence>
<organism evidence="1 2">
    <name type="scientific">Tateyamaria armeniaca</name>
    <dbReference type="NCBI Taxonomy" id="2518930"/>
    <lineage>
        <taxon>Bacteria</taxon>
        <taxon>Pseudomonadati</taxon>
        <taxon>Pseudomonadota</taxon>
        <taxon>Alphaproteobacteria</taxon>
        <taxon>Rhodobacterales</taxon>
        <taxon>Roseobacteraceae</taxon>
        <taxon>Tateyamaria</taxon>
    </lineage>
</organism>
<protein>
    <submittedName>
        <fullName evidence="1">Transposase</fullName>
    </submittedName>
</protein>
<dbReference type="NCBIfam" id="NF047646">
    <property type="entry name" value="REP_Tyr_transpos"/>
    <property type="match status" value="1"/>
</dbReference>
<keyword evidence="2" id="KW-1185">Reference proteome</keyword>